<sequence>MRREHWRHKEMSTSTWMSFRPMRAISREIKYVSILFVTLHPFLLGIGARRKGLIVSVVHRAIAFDAR</sequence>
<gene>
    <name evidence="1" type="ORF">BV22DRAFT_1027697</name>
</gene>
<keyword evidence="2" id="KW-1185">Reference proteome</keyword>
<evidence type="ECO:0000313" key="2">
    <source>
        <dbReference type="Proteomes" id="UP000790709"/>
    </source>
</evidence>
<comment type="caution">
    <text evidence="1">The sequence shown here is derived from an EMBL/GenBank/DDBJ whole genome shotgun (WGS) entry which is preliminary data.</text>
</comment>
<accession>A0ACB8BZI0</accession>
<dbReference type="Proteomes" id="UP000790709">
    <property type="component" value="Unassembled WGS sequence"/>
</dbReference>
<evidence type="ECO:0000313" key="1">
    <source>
        <dbReference type="EMBL" id="KAH7930942.1"/>
    </source>
</evidence>
<organism evidence="1 2">
    <name type="scientific">Leucogyrophana mollusca</name>
    <dbReference type="NCBI Taxonomy" id="85980"/>
    <lineage>
        <taxon>Eukaryota</taxon>
        <taxon>Fungi</taxon>
        <taxon>Dikarya</taxon>
        <taxon>Basidiomycota</taxon>
        <taxon>Agaricomycotina</taxon>
        <taxon>Agaricomycetes</taxon>
        <taxon>Agaricomycetidae</taxon>
        <taxon>Boletales</taxon>
        <taxon>Boletales incertae sedis</taxon>
        <taxon>Leucogyrophana</taxon>
    </lineage>
</organism>
<dbReference type="EMBL" id="MU266328">
    <property type="protein sequence ID" value="KAH7930942.1"/>
    <property type="molecule type" value="Genomic_DNA"/>
</dbReference>
<reference evidence="1" key="1">
    <citation type="journal article" date="2021" name="New Phytol.">
        <title>Evolutionary innovations through gain and loss of genes in the ectomycorrhizal Boletales.</title>
        <authorList>
            <person name="Wu G."/>
            <person name="Miyauchi S."/>
            <person name="Morin E."/>
            <person name="Kuo A."/>
            <person name="Drula E."/>
            <person name="Varga T."/>
            <person name="Kohler A."/>
            <person name="Feng B."/>
            <person name="Cao Y."/>
            <person name="Lipzen A."/>
            <person name="Daum C."/>
            <person name="Hundley H."/>
            <person name="Pangilinan J."/>
            <person name="Johnson J."/>
            <person name="Barry K."/>
            <person name="LaButti K."/>
            <person name="Ng V."/>
            <person name="Ahrendt S."/>
            <person name="Min B."/>
            <person name="Choi I.G."/>
            <person name="Park H."/>
            <person name="Plett J.M."/>
            <person name="Magnuson J."/>
            <person name="Spatafora J.W."/>
            <person name="Nagy L.G."/>
            <person name="Henrissat B."/>
            <person name="Grigoriev I.V."/>
            <person name="Yang Z.L."/>
            <person name="Xu J."/>
            <person name="Martin F.M."/>
        </authorList>
    </citation>
    <scope>NUCLEOTIDE SEQUENCE</scope>
    <source>
        <strain evidence="1">KUC20120723A-06</strain>
    </source>
</reference>
<proteinExistence type="predicted"/>
<protein>
    <submittedName>
        <fullName evidence="1">Uncharacterized protein</fullName>
    </submittedName>
</protein>
<name>A0ACB8BZI0_9AGAM</name>